<feature type="compositionally biased region" description="Pro residues" evidence="14">
    <location>
        <begin position="510"/>
        <end position="519"/>
    </location>
</feature>
<organism evidence="16 17">
    <name type="scientific">Pristionchus pacificus</name>
    <name type="common">Parasitic nematode worm</name>
    <dbReference type="NCBI Taxonomy" id="54126"/>
    <lineage>
        <taxon>Eukaryota</taxon>
        <taxon>Metazoa</taxon>
        <taxon>Ecdysozoa</taxon>
        <taxon>Nematoda</taxon>
        <taxon>Chromadorea</taxon>
        <taxon>Rhabditida</taxon>
        <taxon>Rhabditina</taxon>
        <taxon>Diplogasteromorpha</taxon>
        <taxon>Diplogasteroidea</taxon>
        <taxon>Neodiplogasteridae</taxon>
        <taxon>Pristionchus</taxon>
    </lineage>
</organism>
<feature type="compositionally biased region" description="Pro residues" evidence="14">
    <location>
        <begin position="546"/>
        <end position="555"/>
    </location>
</feature>
<feature type="transmembrane region" description="Helical" evidence="15">
    <location>
        <begin position="7"/>
        <end position="32"/>
    </location>
</feature>
<dbReference type="EnsemblMetazoa" id="PPA22873.1">
    <property type="protein sequence ID" value="PPA22873.1"/>
    <property type="gene ID" value="WBGene00112427"/>
</dbReference>
<feature type="region of interest" description="Disordered" evidence="14">
    <location>
        <begin position="488"/>
        <end position="592"/>
    </location>
</feature>
<keyword evidence="4 13" id="KW-0894">Sodium channel</keyword>
<dbReference type="OrthoDB" id="5820377at2759"/>
<keyword evidence="9 15" id="KW-0472">Membrane</keyword>
<gene>
    <name evidence="16" type="primary">WBGene00112427</name>
</gene>
<dbReference type="GO" id="GO:0015280">
    <property type="term" value="F:ligand-gated sodium channel activity"/>
    <property type="evidence" value="ECO:0000318"/>
    <property type="project" value="GO_Central"/>
</dbReference>
<evidence type="ECO:0000256" key="12">
    <source>
        <dbReference type="ARBA" id="ARBA00023303"/>
    </source>
</evidence>
<dbReference type="GO" id="GO:0035725">
    <property type="term" value="P:sodium ion transmembrane transport"/>
    <property type="evidence" value="ECO:0000318"/>
    <property type="project" value="GO_Central"/>
</dbReference>
<evidence type="ECO:0000256" key="9">
    <source>
        <dbReference type="ARBA" id="ARBA00023136"/>
    </source>
</evidence>
<dbReference type="Pfam" id="PF00858">
    <property type="entry name" value="ASC"/>
    <property type="match status" value="1"/>
</dbReference>
<name>A0A2A6CCA6_PRIPA</name>
<keyword evidence="8 13" id="KW-0406">Ion transport</keyword>
<dbReference type="PANTHER" id="PTHR11690">
    <property type="entry name" value="AMILORIDE-SENSITIVE SODIUM CHANNEL-RELATED"/>
    <property type="match status" value="1"/>
</dbReference>
<evidence type="ECO:0000256" key="7">
    <source>
        <dbReference type="ARBA" id="ARBA00023053"/>
    </source>
</evidence>
<dbReference type="Proteomes" id="UP000005239">
    <property type="component" value="Unassembled WGS sequence"/>
</dbReference>
<evidence type="ECO:0000256" key="11">
    <source>
        <dbReference type="ARBA" id="ARBA00023201"/>
    </source>
</evidence>
<comment type="subcellular location">
    <subcellularLocation>
        <location evidence="1">Membrane</location>
        <topology evidence="1">Multi-pass membrane protein</topology>
    </subcellularLocation>
</comment>
<keyword evidence="5 13" id="KW-0812">Transmembrane</keyword>
<keyword evidence="10" id="KW-0325">Glycoprotein</keyword>
<evidence type="ECO:0000256" key="8">
    <source>
        <dbReference type="ARBA" id="ARBA00023065"/>
    </source>
</evidence>
<accession>A0A2A6CCA6</accession>
<keyword evidence="3 13" id="KW-0813">Transport</keyword>
<evidence type="ECO:0000256" key="1">
    <source>
        <dbReference type="ARBA" id="ARBA00004141"/>
    </source>
</evidence>
<evidence type="ECO:0000256" key="3">
    <source>
        <dbReference type="ARBA" id="ARBA00022448"/>
    </source>
</evidence>
<keyword evidence="17" id="KW-1185">Reference proteome</keyword>
<dbReference type="AlphaFoldDB" id="A0A2A6CCA6"/>
<evidence type="ECO:0000313" key="16">
    <source>
        <dbReference type="EnsemblMetazoa" id="PPA22873.1"/>
    </source>
</evidence>
<evidence type="ECO:0000256" key="14">
    <source>
        <dbReference type="SAM" id="MobiDB-lite"/>
    </source>
</evidence>
<accession>A0A8R1UGH2</accession>
<evidence type="ECO:0000256" key="5">
    <source>
        <dbReference type="ARBA" id="ARBA00022692"/>
    </source>
</evidence>
<evidence type="ECO:0000256" key="4">
    <source>
        <dbReference type="ARBA" id="ARBA00022461"/>
    </source>
</evidence>
<sequence>MVTCRGCCSAIVIVILLVACGVLFVLHSLYYVQPFLDSVGTKESIKRVASTSQRVPAIVICNRMPFSADGINGVSSGLNNDNTKRYLREWTNSATRDFPEYTAATAAQNTEAYNNINSNLPQLNRKQRMQQMVYQCQSVVNSCSFNGNSMAAYQCCQAVSLFVPTMNGLCWTYFDSTLLATSNTTLPQFIITFTISRNSWYSTDTPTHPGIDIYLRESADDVIRLASDLDTPPMVTIRDKQGVRLRVKKQNRIDSRRFECGMSADAAMNADNNARINNRANMLMCVLSAAMTACNCHPLLAEMMNYNTNTTNTIATTFSNRVNSTTVCTLDQYDQCARRYVETARSQNKDDPLPSDLTALNELQSCRSNNAFPCLRVVYAADPEPFPLPASYTSSQDYVSRLTVDFASLATFDVLQERSIPLFELLSNIGYNIALWFTVGYILWLIFAQMREGCCKQARVSPMQPQPVNGSRHLAPPEAAKLAPVVPAAAPPLPEPAPPSAQSLVAEPKFTPPPPPSSSPPVSAAVSRSVHFTPPPPPAAAAAAAVPPPPTPPSLHDPDPEISAPVPAPRRHSISLDMGDDNIHNQHQNIHN</sequence>
<keyword evidence="6 15" id="KW-1133">Transmembrane helix</keyword>
<dbReference type="GO" id="GO:0005886">
    <property type="term" value="C:plasma membrane"/>
    <property type="evidence" value="ECO:0000318"/>
    <property type="project" value="GO_Central"/>
</dbReference>
<comment type="similarity">
    <text evidence="2 13">Belongs to the amiloride-sensitive sodium channel (TC 1.A.6) family.</text>
</comment>
<dbReference type="InterPro" id="IPR001873">
    <property type="entry name" value="ENaC"/>
</dbReference>
<dbReference type="PROSITE" id="PS51257">
    <property type="entry name" value="PROKAR_LIPOPROTEIN"/>
    <property type="match status" value="1"/>
</dbReference>
<feature type="compositionally biased region" description="Pro residues" evidence="14">
    <location>
        <begin position="489"/>
        <end position="499"/>
    </location>
</feature>
<dbReference type="PANTHER" id="PTHR11690:SF282">
    <property type="entry name" value="DEGENERIN-LIKE PROTEIN ASIC-1"/>
    <property type="match status" value="1"/>
</dbReference>
<evidence type="ECO:0000256" key="10">
    <source>
        <dbReference type="ARBA" id="ARBA00023180"/>
    </source>
</evidence>
<evidence type="ECO:0000256" key="15">
    <source>
        <dbReference type="SAM" id="Phobius"/>
    </source>
</evidence>
<evidence type="ECO:0000313" key="17">
    <source>
        <dbReference type="Proteomes" id="UP000005239"/>
    </source>
</evidence>
<keyword evidence="7" id="KW-0915">Sodium</keyword>
<reference evidence="17" key="1">
    <citation type="journal article" date="2008" name="Nat. Genet.">
        <title>The Pristionchus pacificus genome provides a unique perspective on nematode lifestyle and parasitism.</title>
        <authorList>
            <person name="Dieterich C."/>
            <person name="Clifton S.W."/>
            <person name="Schuster L.N."/>
            <person name="Chinwalla A."/>
            <person name="Delehaunty K."/>
            <person name="Dinkelacker I."/>
            <person name="Fulton L."/>
            <person name="Fulton R."/>
            <person name="Godfrey J."/>
            <person name="Minx P."/>
            <person name="Mitreva M."/>
            <person name="Roeseler W."/>
            <person name="Tian H."/>
            <person name="Witte H."/>
            <person name="Yang S.P."/>
            <person name="Wilson R.K."/>
            <person name="Sommer R.J."/>
        </authorList>
    </citation>
    <scope>NUCLEOTIDE SEQUENCE [LARGE SCALE GENOMIC DNA]</scope>
    <source>
        <strain evidence="17">PS312</strain>
    </source>
</reference>
<evidence type="ECO:0000256" key="2">
    <source>
        <dbReference type="ARBA" id="ARBA00007193"/>
    </source>
</evidence>
<keyword evidence="12 13" id="KW-0407">Ion channel</keyword>
<protein>
    <submittedName>
        <fullName evidence="16">Del-3</fullName>
    </submittedName>
</protein>
<reference evidence="16" key="2">
    <citation type="submission" date="2022-06" db="UniProtKB">
        <authorList>
            <consortium name="EnsemblMetazoa"/>
        </authorList>
    </citation>
    <scope>IDENTIFICATION</scope>
    <source>
        <strain evidence="16">PS312</strain>
    </source>
</reference>
<feature type="transmembrane region" description="Helical" evidence="15">
    <location>
        <begin position="429"/>
        <end position="447"/>
    </location>
</feature>
<proteinExistence type="inferred from homology"/>
<keyword evidence="11 13" id="KW-0739">Sodium transport</keyword>
<evidence type="ECO:0000256" key="13">
    <source>
        <dbReference type="RuleBase" id="RU000679"/>
    </source>
</evidence>
<evidence type="ECO:0000256" key="6">
    <source>
        <dbReference type="ARBA" id="ARBA00022989"/>
    </source>
</evidence>